<proteinExistence type="predicted"/>
<comment type="caution">
    <text evidence="1">The sequence shown here is derived from an EMBL/GenBank/DDBJ whole genome shotgun (WGS) entry which is preliminary data.</text>
</comment>
<reference evidence="1 2" key="2">
    <citation type="journal article" date="2022" name="Mol. Ecol. Resour.">
        <title>The genomes of chicory, endive, great burdock and yacon provide insights into Asteraceae paleo-polyploidization history and plant inulin production.</title>
        <authorList>
            <person name="Fan W."/>
            <person name="Wang S."/>
            <person name="Wang H."/>
            <person name="Wang A."/>
            <person name="Jiang F."/>
            <person name="Liu H."/>
            <person name="Zhao H."/>
            <person name="Xu D."/>
            <person name="Zhang Y."/>
        </authorList>
    </citation>
    <scope>NUCLEOTIDE SEQUENCE [LARGE SCALE GENOMIC DNA]</scope>
    <source>
        <strain evidence="2">cv. Yunnan</strain>
        <tissue evidence="1">Leaves</tissue>
    </source>
</reference>
<dbReference type="Proteomes" id="UP001056120">
    <property type="component" value="Linkage Group LG20"/>
</dbReference>
<evidence type="ECO:0000313" key="2">
    <source>
        <dbReference type="Proteomes" id="UP001056120"/>
    </source>
</evidence>
<organism evidence="1 2">
    <name type="scientific">Smallanthus sonchifolius</name>
    <dbReference type="NCBI Taxonomy" id="185202"/>
    <lineage>
        <taxon>Eukaryota</taxon>
        <taxon>Viridiplantae</taxon>
        <taxon>Streptophyta</taxon>
        <taxon>Embryophyta</taxon>
        <taxon>Tracheophyta</taxon>
        <taxon>Spermatophyta</taxon>
        <taxon>Magnoliopsida</taxon>
        <taxon>eudicotyledons</taxon>
        <taxon>Gunneridae</taxon>
        <taxon>Pentapetalae</taxon>
        <taxon>asterids</taxon>
        <taxon>campanulids</taxon>
        <taxon>Asterales</taxon>
        <taxon>Asteraceae</taxon>
        <taxon>Asteroideae</taxon>
        <taxon>Heliantheae alliance</taxon>
        <taxon>Millerieae</taxon>
        <taxon>Smallanthus</taxon>
    </lineage>
</organism>
<sequence length="407" mass="44685">MNIHHQTYNNQHNSYGGGVGGSYNEYQNQHHTSPLVHQVVKAATSVTAGGSLLVLSGLTLAGTVVALTIATPLLVIFSPVLVPAAITLFLLATGFLTYGGFGVAAVTVLSWIYKYATGGHPPGSDSLDQARDKLGYKARDMKGRAEHATGMGIHGRADMGSALRWKLLFSAIFFISLDPYHFYKRITANSATMALKLHGIVGSPPAFRAMAALYEKDLDFEFVRVNYASREQKTPRFLALNPFGQVPVLEDGDLKLFESRAITKYVAEAYADKGTSLIFKDPKKSAIQTVWMEAEAQKFNSPSIRLVFELKFNLNRGGETGEALVVELEAKLADVLDVYESRLTESKYLGGDSFTLADLNHLPNLHYLMETKVKKLFDARPHVSAWAADILSRPAWVKIVSMLQREG</sequence>
<protein>
    <submittedName>
        <fullName evidence="1">Uncharacterized protein</fullName>
    </submittedName>
</protein>
<evidence type="ECO:0000313" key="1">
    <source>
        <dbReference type="EMBL" id="KAI3741812.1"/>
    </source>
</evidence>
<name>A0ACB9D5G8_9ASTR</name>
<dbReference type="EMBL" id="CM042037">
    <property type="protein sequence ID" value="KAI3741812.1"/>
    <property type="molecule type" value="Genomic_DNA"/>
</dbReference>
<accession>A0ACB9D5G8</accession>
<reference evidence="2" key="1">
    <citation type="journal article" date="2022" name="Mol. Ecol. Resour.">
        <title>The genomes of chicory, endive, great burdock and yacon provide insights into Asteraceae palaeo-polyploidization history and plant inulin production.</title>
        <authorList>
            <person name="Fan W."/>
            <person name="Wang S."/>
            <person name="Wang H."/>
            <person name="Wang A."/>
            <person name="Jiang F."/>
            <person name="Liu H."/>
            <person name="Zhao H."/>
            <person name="Xu D."/>
            <person name="Zhang Y."/>
        </authorList>
    </citation>
    <scope>NUCLEOTIDE SEQUENCE [LARGE SCALE GENOMIC DNA]</scope>
    <source>
        <strain evidence="2">cv. Yunnan</strain>
    </source>
</reference>
<keyword evidence="2" id="KW-1185">Reference proteome</keyword>
<gene>
    <name evidence="1" type="ORF">L1987_59490</name>
</gene>